<dbReference type="InterPro" id="IPR010982">
    <property type="entry name" value="Lambda_DNA-bd_dom_sf"/>
</dbReference>
<dbReference type="Proteomes" id="UP000680038">
    <property type="component" value="Unassembled WGS sequence"/>
</dbReference>
<comment type="caution">
    <text evidence="3">The sequence shown here is derived from an EMBL/GenBank/DDBJ whole genome shotgun (WGS) entry which is preliminary data.</text>
</comment>
<name>A0A916JBW9_9BACT</name>
<sequence>MHQFNLINMDLTDKIKMILAIKNLSPSIFADEIGVQRPSISHILAGRNKPSLDIVQKIVKRFPDLGLNWILDDEELMLESDEITSSSSERYAPKSPQKNMVQTAPELNRRLDSEPTPVYENLNALPGAIKTEKKVERIMLFYSDGTYQEFKQ</sequence>
<dbReference type="GO" id="GO:0003677">
    <property type="term" value="F:DNA binding"/>
    <property type="evidence" value="ECO:0007669"/>
    <property type="project" value="InterPro"/>
</dbReference>
<dbReference type="AlphaFoldDB" id="A0A916JBW9"/>
<evidence type="ECO:0000313" key="3">
    <source>
        <dbReference type="EMBL" id="CAG4997581.1"/>
    </source>
</evidence>
<feature type="domain" description="HTH cro/C1-type" evidence="2">
    <location>
        <begin position="15"/>
        <end position="62"/>
    </location>
</feature>
<feature type="region of interest" description="Disordered" evidence="1">
    <location>
        <begin position="82"/>
        <end position="104"/>
    </location>
</feature>
<protein>
    <recommendedName>
        <fullName evidence="2">HTH cro/C1-type domain-containing protein</fullName>
    </recommendedName>
</protein>
<dbReference type="SMART" id="SM00530">
    <property type="entry name" value="HTH_XRE"/>
    <property type="match status" value="1"/>
</dbReference>
<dbReference type="Pfam" id="PF01381">
    <property type="entry name" value="HTH_3"/>
    <property type="match status" value="1"/>
</dbReference>
<reference evidence="3" key="1">
    <citation type="submission" date="2021-04" db="EMBL/GenBank/DDBJ databases">
        <authorList>
            <person name="Rodrigo-Torres L."/>
            <person name="Arahal R. D."/>
            <person name="Lucena T."/>
        </authorList>
    </citation>
    <scope>NUCLEOTIDE SEQUENCE</scope>
    <source>
        <strain evidence="3">CECT 9275</strain>
    </source>
</reference>
<dbReference type="PROSITE" id="PS50943">
    <property type="entry name" value="HTH_CROC1"/>
    <property type="match status" value="1"/>
</dbReference>
<dbReference type="SUPFAM" id="SSF47413">
    <property type="entry name" value="lambda repressor-like DNA-binding domains"/>
    <property type="match status" value="1"/>
</dbReference>
<dbReference type="EMBL" id="CAJRAF010000002">
    <property type="protein sequence ID" value="CAG4997581.1"/>
    <property type="molecule type" value="Genomic_DNA"/>
</dbReference>
<accession>A0A916JBW9</accession>
<dbReference type="Gene3D" id="1.10.260.40">
    <property type="entry name" value="lambda repressor-like DNA-binding domains"/>
    <property type="match status" value="1"/>
</dbReference>
<proteinExistence type="predicted"/>
<gene>
    <name evidence="3" type="ORF">DYBT9275_01805</name>
</gene>
<dbReference type="CDD" id="cd00093">
    <property type="entry name" value="HTH_XRE"/>
    <property type="match status" value="1"/>
</dbReference>
<keyword evidence="4" id="KW-1185">Reference proteome</keyword>
<dbReference type="InterPro" id="IPR001387">
    <property type="entry name" value="Cro/C1-type_HTH"/>
</dbReference>
<evidence type="ECO:0000256" key="1">
    <source>
        <dbReference type="SAM" id="MobiDB-lite"/>
    </source>
</evidence>
<organism evidence="3 4">
    <name type="scientific">Dyadobacter helix</name>
    <dbReference type="NCBI Taxonomy" id="2822344"/>
    <lineage>
        <taxon>Bacteria</taxon>
        <taxon>Pseudomonadati</taxon>
        <taxon>Bacteroidota</taxon>
        <taxon>Cytophagia</taxon>
        <taxon>Cytophagales</taxon>
        <taxon>Spirosomataceae</taxon>
        <taxon>Dyadobacter</taxon>
    </lineage>
</organism>
<evidence type="ECO:0000313" key="4">
    <source>
        <dbReference type="Proteomes" id="UP000680038"/>
    </source>
</evidence>
<evidence type="ECO:0000259" key="2">
    <source>
        <dbReference type="PROSITE" id="PS50943"/>
    </source>
</evidence>